<comment type="caution">
    <text evidence="1">The sequence shown here is derived from an EMBL/GenBank/DDBJ whole genome shotgun (WGS) entry which is preliminary data.</text>
</comment>
<gene>
    <name evidence="1" type="ORF">MBAV_004222</name>
</gene>
<dbReference type="Proteomes" id="UP000033423">
    <property type="component" value="Unassembled WGS sequence"/>
</dbReference>
<dbReference type="EMBL" id="LACI01001828">
    <property type="protein sequence ID" value="KJU83584.1"/>
    <property type="molecule type" value="Genomic_DNA"/>
</dbReference>
<keyword evidence="2" id="KW-1185">Reference proteome</keyword>
<feature type="non-terminal residue" evidence="1">
    <location>
        <position position="1"/>
    </location>
</feature>
<sequence>TLPLPPEEATLLLAGLIVLLQDWTLNVAVTLFATDIVTVQVELDPVQSPLQPANVEPESAVAVRVTDVLASKSPEHVSPQSIPEGVLATAPEPVTATVRVYCDGASHSQTG</sequence>
<evidence type="ECO:0000313" key="2">
    <source>
        <dbReference type="Proteomes" id="UP000033423"/>
    </source>
</evidence>
<protein>
    <submittedName>
        <fullName evidence="1">Uncharacterized protein</fullName>
    </submittedName>
</protein>
<reference evidence="1 2" key="1">
    <citation type="submission" date="2015-02" db="EMBL/GenBank/DDBJ databases">
        <title>Single-cell genomics of uncultivated deep-branching MTB reveals a conserved set of magnetosome genes.</title>
        <authorList>
            <person name="Kolinko S."/>
            <person name="Richter M."/>
            <person name="Glockner F.O."/>
            <person name="Brachmann A."/>
            <person name="Schuler D."/>
        </authorList>
    </citation>
    <scope>NUCLEOTIDE SEQUENCE [LARGE SCALE GENOMIC DNA]</scope>
    <source>
        <strain evidence="1">TM-1</strain>
    </source>
</reference>
<name>A0A0F3GNM3_9BACT</name>
<proteinExistence type="predicted"/>
<dbReference type="AlphaFoldDB" id="A0A0F3GNM3"/>
<accession>A0A0F3GNM3</accession>
<evidence type="ECO:0000313" key="1">
    <source>
        <dbReference type="EMBL" id="KJU83584.1"/>
    </source>
</evidence>
<organism evidence="1 2">
    <name type="scientific">Candidatus Magnetobacterium bavaricum</name>
    <dbReference type="NCBI Taxonomy" id="29290"/>
    <lineage>
        <taxon>Bacteria</taxon>
        <taxon>Pseudomonadati</taxon>
        <taxon>Nitrospirota</taxon>
        <taxon>Thermodesulfovibrionia</taxon>
        <taxon>Thermodesulfovibrionales</taxon>
        <taxon>Candidatus Magnetobacteriaceae</taxon>
        <taxon>Candidatus Magnetobacterium</taxon>
    </lineage>
</organism>